<evidence type="ECO:0000313" key="3">
    <source>
        <dbReference type="Proteomes" id="UP000193391"/>
    </source>
</evidence>
<dbReference type="InterPro" id="IPR040079">
    <property type="entry name" value="Glutathione_S-Trfase"/>
</dbReference>
<keyword evidence="2" id="KW-0808">Transferase</keyword>
<name>A0A1Y2L488_9PROT</name>
<dbReference type="OrthoDB" id="9799538at2"/>
<dbReference type="SUPFAM" id="SSF47616">
    <property type="entry name" value="GST C-terminal domain-like"/>
    <property type="match status" value="1"/>
</dbReference>
<dbReference type="AlphaFoldDB" id="A0A1Y2L488"/>
<comment type="caution">
    <text evidence="2">The sequence shown here is derived from an EMBL/GenBank/DDBJ whole genome shotgun (WGS) entry which is preliminary data.</text>
</comment>
<evidence type="ECO:0000259" key="1">
    <source>
        <dbReference type="PROSITE" id="PS50404"/>
    </source>
</evidence>
<accession>A0A1Y2L488</accession>
<organism evidence="2 3">
    <name type="scientific">Thalassospira mesophila</name>
    <dbReference type="NCBI Taxonomy" id="1293891"/>
    <lineage>
        <taxon>Bacteria</taxon>
        <taxon>Pseudomonadati</taxon>
        <taxon>Pseudomonadota</taxon>
        <taxon>Alphaproteobacteria</taxon>
        <taxon>Rhodospirillales</taxon>
        <taxon>Thalassospiraceae</taxon>
        <taxon>Thalassospira</taxon>
    </lineage>
</organism>
<reference evidence="2 3" key="1">
    <citation type="submission" date="2014-03" db="EMBL/GenBank/DDBJ databases">
        <title>The draft genome sequence of Thalassospira mesophila JCM 18969.</title>
        <authorList>
            <person name="Lai Q."/>
            <person name="Shao Z."/>
        </authorList>
    </citation>
    <scope>NUCLEOTIDE SEQUENCE [LARGE SCALE GENOMIC DNA]</scope>
    <source>
        <strain evidence="2 3">JCM 18969</strain>
    </source>
</reference>
<evidence type="ECO:0000313" key="2">
    <source>
        <dbReference type="EMBL" id="OSQ40622.1"/>
    </source>
</evidence>
<feature type="domain" description="GST N-terminal" evidence="1">
    <location>
        <begin position="5"/>
        <end position="85"/>
    </location>
</feature>
<dbReference type="PROSITE" id="PS50404">
    <property type="entry name" value="GST_NTER"/>
    <property type="match status" value="1"/>
</dbReference>
<dbReference type="CDD" id="cd03194">
    <property type="entry name" value="GST_C_3"/>
    <property type="match status" value="1"/>
</dbReference>
<dbReference type="STRING" id="1293891.TMES_02455"/>
<dbReference type="CDD" id="cd03043">
    <property type="entry name" value="GST_N_1"/>
    <property type="match status" value="1"/>
</dbReference>
<dbReference type="GO" id="GO:0006559">
    <property type="term" value="P:L-phenylalanine catabolic process"/>
    <property type="evidence" value="ECO:0007669"/>
    <property type="project" value="TreeGrafter"/>
</dbReference>
<gene>
    <name evidence="2" type="ORF">TMES_02455</name>
</gene>
<dbReference type="GO" id="GO:0016034">
    <property type="term" value="F:maleylacetoacetate isomerase activity"/>
    <property type="evidence" value="ECO:0007669"/>
    <property type="project" value="TreeGrafter"/>
</dbReference>
<protein>
    <submittedName>
        <fullName evidence="2">Glutathione S-transferase</fullName>
    </submittedName>
</protein>
<dbReference type="SUPFAM" id="SSF52833">
    <property type="entry name" value="Thioredoxin-like"/>
    <property type="match status" value="1"/>
</dbReference>
<dbReference type="InterPro" id="IPR036282">
    <property type="entry name" value="Glutathione-S-Trfase_C_sf"/>
</dbReference>
<dbReference type="InterPro" id="IPR004045">
    <property type="entry name" value="Glutathione_S-Trfase_N"/>
</dbReference>
<dbReference type="GO" id="GO:0004364">
    <property type="term" value="F:glutathione transferase activity"/>
    <property type="evidence" value="ECO:0007669"/>
    <property type="project" value="TreeGrafter"/>
</dbReference>
<dbReference type="Gene3D" id="1.20.1050.10">
    <property type="match status" value="1"/>
</dbReference>
<dbReference type="Pfam" id="PF13409">
    <property type="entry name" value="GST_N_2"/>
    <property type="match status" value="1"/>
</dbReference>
<dbReference type="PANTHER" id="PTHR42673:SF4">
    <property type="entry name" value="MALEYLACETOACETATE ISOMERASE"/>
    <property type="match status" value="1"/>
</dbReference>
<proteinExistence type="predicted"/>
<dbReference type="SFLD" id="SFLDS00019">
    <property type="entry name" value="Glutathione_Transferase_(cytos"/>
    <property type="match status" value="1"/>
</dbReference>
<dbReference type="EMBL" id="JFKA01000001">
    <property type="protein sequence ID" value="OSQ40622.1"/>
    <property type="molecule type" value="Genomic_DNA"/>
</dbReference>
<keyword evidence="3" id="KW-1185">Reference proteome</keyword>
<sequence>MENLPVLYIGNKNYSSWSLRAWLGLRATGVEFEEKLVSLYTDEWFAKAPVISPTGKVPAYFDGTKTIWEALGILEYIADTRPDTLLWPLDMDVRAIARSVALEMHGGFVALRTNMPMNLRKDYSGRGRQPGVEKDIERIGDIFNMCRSRYGQSGDFLFGHFTIADAMFAPVITRFKTYGVTLDPVGEAYKNAVLALPAMREWYRDALNENWVIEGAELPDQG</sequence>
<dbReference type="GO" id="GO:0006749">
    <property type="term" value="P:glutathione metabolic process"/>
    <property type="evidence" value="ECO:0007669"/>
    <property type="project" value="TreeGrafter"/>
</dbReference>
<dbReference type="Gene3D" id="3.40.30.10">
    <property type="entry name" value="Glutaredoxin"/>
    <property type="match status" value="1"/>
</dbReference>
<dbReference type="InterPro" id="IPR036249">
    <property type="entry name" value="Thioredoxin-like_sf"/>
</dbReference>
<dbReference type="Pfam" id="PF13410">
    <property type="entry name" value="GST_C_2"/>
    <property type="match status" value="1"/>
</dbReference>
<dbReference type="RefSeq" id="WP_085579073.1">
    <property type="nucleotide sequence ID" value="NZ_JFKA01000001.1"/>
</dbReference>
<dbReference type="PANTHER" id="PTHR42673">
    <property type="entry name" value="MALEYLACETOACETATE ISOMERASE"/>
    <property type="match status" value="1"/>
</dbReference>
<dbReference type="Proteomes" id="UP000193391">
    <property type="component" value="Unassembled WGS sequence"/>
</dbReference>